<evidence type="ECO:0000313" key="2">
    <source>
        <dbReference type="Proteomes" id="UP000618445"/>
    </source>
</evidence>
<comment type="caution">
    <text evidence="1">The sequence shown here is derived from an EMBL/GenBank/DDBJ whole genome shotgun (WGS) entry which is preliminary data.</text>
</comment>
<name>A0ABR8C4J2_9CYAN</name>
<reference evidence="1 2" key="1">
    <citation type="journal article" date="2020" name="ISME J.">
        <title>Comparative genomics reveals insights into cyanobacterial evolution and habitat adaptation.</title>
        <authorList>
            <person name="Chen M.Y."/>
            <person name="Teng W.K."/>
            <person name="Zhao L."/>
            <person name="Hu C.X."/>
            <person name="Zhou Y.K."/>
            <person name="Han B.P."/>
            <person name="Song L.R."/>
            <person name="Shu W.S."/>
        </authorList>
    </citation>
    <scope>NUCLEOTIDE SEQUENCE [LARGE SCALE GENOMIC DNA]</scope>
    <source>
        <strain evidence="1 2">FACHB-1050</strain>
    </source>
</reference>
<evidence type="ECO:0000313" key="1">
    <source>
        <dbReference type="EMBL" id="MBD2315231.1"/>
    </source>
</evidence>
<dbReference type="RefSeq" id="WP_190575192.1">
    <property type="nucleotide sequence ID" value="NZ_JACJQY010000001.1"/>
</dbReference>
<proteinExistence type="predicted"/>
<dbReference type="InterPro" id="IPR011989">
    <property type="entry name" value="ARM-like"/>
</dbReference>
<accession>A0ABR8C4J2</accession>
<dbReference type="Gene3D" id="1.25.10.10">
    <property type="entry name" value="Leucine-rich Repeat Variant"/>
    <property type="match status" value="1"/>
</dbReference>
<dbReference type="EMBL" id="JACJQY010000001">
    <property type="protein sequence ID" value="MBD2315231.1"/>
    <property type="molecule type" value="Genomic_DNA"/>
</dbReference>
<dbReference type="Proteomes" id="UP000618445">
    <property type="component" value="Unassembled WGS sequence"/>
</dbReference>
<organism evidence="1 2">
    <name type="scientific">Phormidium tenue FACHB-1050</name>
    <dbReference type="NCBI Taxonomy" id="2692857"/>
    <lineage>
        <taxon>Bacteria</taxon>
        <taxon>Bacillati</taxon>
        <taxon>Cyanobacteriota</taxon>
        <taxon>Cyanophyceae</taxon>
        <taxon>Oscillatoriophycideae</taxon>
        <taxon>Oscillatoriales</taxon>
        <taxon>Oscillatoriaceae</taxon>
        <taxon>Phormidium</taxon>
    </lineage>
</organism>
<gene>
    <name evidence="1" type="ORF">H6G05_00005</name>
</gene>
<protein>
    <submittedName>
        <fullName evidence="1">Uncharacterized protein</fullName>
    </submittedName>
</protein>
<sequence>MSISYLILYLIPIAEALSKFNNEYVVKSLYKLLGKGNKFAAIPLVSFGKQDAVPSLLELLKEPLQAKVMDDLISFASLGNLTIASELISILQNINNYDHTDECFRNRVAIVLAKIEHNDMVCYLPDLVKLLPTEVGEQASWAIASIQFRCQFYNYEIACHSDSEIQKAENLRLSRQGTTVVNNYIDQSHSTIGVNYAAENSNIQFQQNVNQNKD</sequence>
<keyword evidence="2" id="KW-1185">Reference proteome</keyword>